<name>A0A8S0ZTF4_ARCPL</name>
<reference evidence="8 9" key="1">
    <citation type="submission" date="2020-04" db="EMBL/GenBank/DDBJ databases">
        <authorList>
            <person name="Wallbank WR R."/>
            <person name="Pardo Diaz C."/>
            <person name="Kozak K."/>
            <person name="Martin S."/>
            <person name="Jiggins C."/>
            <person name="Moest M."/>
            <person name="Warren A I."/>
            <person name="Byers J.R.P. K."/>
            <person name="Montejo-Kovacevich G."/>
            <person name="Yen C E."/>
        </authorList>
    </citation>
    <scope>NUCLEOTIDE SEQUENCE [LARGE SCALE GENOMIC DNA]</scope>
</reference>
<dbReference type="SMART" id="SM00708">
    <property type="entry name" value="PhBP"/>
    <property type="match status" value="1"/>
</dbReference>
<organism evidence="6 8">
    <name type="scientific">Arctia plantaginis</name>
    <name type="common">Wood tiger moth</name>
    <name type="synonym">Phalaena plantaginis</name>
    <dbReference type="NCBI Taxonomy" id="874455"/>
    <lineage>
        <taxon>Eukaryota</taxon>
        <taxon>Metazoa</taxon>
        <taxon>Ecdysozoa</taxon>
        <taxon>Arthropoda</taxon>
        <taxon>Hexapoda</taxon>
        <taxon>Insecta</taxon>
        <taxon>Pterygota</taxon>
        <taxon>Neoptera</taxon>
        <taxon>Endopterygota</taxon>
        <taxon>Lepidoptera</taxon>
        <taxon>Glossata</taxon>
        <taxon>Ditrysia</taxon>
        <taxon>Noctuoidea</taxon>
        <taxon>Erebidae</taxon>
        <taxon>Arctiinae</taxon>
        <taxon>Arctia</taxon>
    </lineage>
</organism>
<dbReference type="GO" id="GO:0005615">
    <property type="term" value="C:extracellular space"/>
    <property type="evidence" value="ECO:0007669"/>
    <property type="project" value="TreeGrafter"/>
</dbReference>
<dbReference type="Pfam" id="PF01395">
    <property type="entry name" value="PBP_GOBP"/>
    <property type="match status" value="1"/>
</dbReference>
<dbReference type="SUPFAM" id="SSF47565">
    <property type="entry name" value="Insect pheromone/odorant-binding proteins"/>
    <property type="match status" value="1"/>
</dbReference>
<dbReference type="FunFam" id="1.10.238.20:FF:000001">
    <property type="entry name" value="General odorant-binding protein lush"/>
    <property type="match status" value="1"/>
</dbReference>
<comment type="subcellular location">
    <subcellularLocation>
        <location evidence="1">Secreted</location>
    </subcellularLocation>
</comment>
<evidence type="ECO:0000256" key="2">
    <source>
        <dbReference type="ARBA" id="ARBA00008098"/>
    </source>
</evidence>
<keyword evidence="8" id="KW-1185">Reference proteome</keyword>
<dbReference type="InterPro" id="IPR006170">
    <property type="entry name" value="PBP/GOBP"/>
</dbReference>
<dbReference type="CDD" id="cd23992">
    <property type="entry name" value="PBP_GOBP"/>
    <property type="match status" value="1"/>
</dbReference>
<dbReference type="EMBL" id="CADEBC010000486">
    <property type="protein sequence ID" value="CAB3236309.1"/>
    <property type="molecule type" value="Genomic_DNA"/>
</dbReference>
<keyword evidence="3" id="KW-0964">Secreted</keyword>
<feature type="chain" id="PRO_5036272985" evidence="5">
    <location>
        <begin position="17"/>
        <end position="137"/>
    </location>
</feature>
<dbReference type="PANTHER" id="PTHR11857:SF43">
    <property type="entry name" value="GEO07291P1-RELATED"/>
    <property type="match status" value="1"/>
</dbReference>
<sequence>MNTLILICVLIAGINGHTVQLSEAQKDKANQHVAECIKETGIKPEMVAEVKKGHFSEDEDLKKFTLCFFEKAGIVDNEGKLNVATALSKLPAGVDKADAEKLLESCKNKNGKDAAERAFEIFKCYYQGTKSHVFLGF</sequence>
<gene>
    <name evidence="7" type="ORF">APLA_LOCUS17568</name>
    <name evidence="6" type="ORF">APLA_LOCUS6467</name>
</gene>
<evidence type="ECO:0000256" key="1">
    <source>
        <dbReference type="ARBA" id="ARBA00004613"/>
    </source>
</evidence>
<dbReference type="OrthoDB" id="8194670at2759"/>
<dbReference type="PANTHER" id="PTHR11857">
    <property type="entry name" value="ODORANT BINDING PROTEIN-RELATED"/>
    <property type="match status" value="1"/>
</dbReference>
<dbReference type="InterPro" id="IPR036728">
    <property type="entry name" value="PBP_GOBP_sf"/>
</dbReference>
<feature type="signal peptide" evidence="5">
    <location>
        <begin position="1"/>
        <end position="16"/>
    </location>
</feature>
<dbReference type="GO" id="GO:0007608">
    <property type="term" value="P:sensory perception of smell"/>
    <property type="evidence" value="ECO:0007669"/>
    <property type="project" value="TreeGrafter"/>
</dbReference>
<evidence type="ECO:0000313" key="9">
    <source>
        <dbReference type="Proteomes" id="UP000494256"/>
    </source>
</evidence>
<accession>A0A8S0ZTF4</accession>
<dbReference type="AlphaFoldDB" id="A0A8S0ZTF4"/>
<dbReference type="Proteomes" id="UP000494106">
    <property type="component" value="Unassembled WGS sequence"/>
</dbReference>
<evidence type="ECO:0000313" key="7">
    <source>
        <dbReference type="EMBL" id="CAB3262105.1"/>
    </source>
</evidence>
<evidence type="ECO:0000256" key="4">
    <source>
        <dbReference type="ARBA" id="ARBA00022729"/>
    </source>
</evidence>
<evidence type="ECO:0000256" key="5">
    <source>
        <dbReference type="SAM" id="SignalP"/>
    </source>
</evidence>
<keyword evidence="4 5" id="KW-0732">Signal</keyword>
<dbReference type="EMBL" id="CADEBD010001048">
    <property type="protein sequence ID" value="CAB3262105.1"/>
    <property type="molecule type" value="Genomic_DNA"/>
</dbReference>
<protein>
    <submittedName>
        <fullName evidence="6">Uncharacterized protein</fullName>
    </submittedName>
</protein>
<evidence type="ECO:0000313" key="6">
    <source>
        <dbReference type="EMBL" id="CAB3236309.1"/>
    </source>
</evidence>
<proteinExistence type="inferred from homology"/>
<comment type="similarity">
    <text evidence="2">Belongs to the PBP/GOBP family.</text>
</comment>
<comment type="caution">
    <text evidence="6">The sequence shown here is derived from an EMBL/GenBank/DDBJ whole genome shotgun (WGS) entry which is preliminary data.</text>
</comment>
<evidence type="ECO:0000313" key="8">
    <source>
        <dbReference type="Proteomes" id="UP000494106"/>
    </source>
</evidence>
<dbReference type="Proteomes" id="UP000494256">
    <property type="component" value="Unassembled WGS sequence"/>
</dbReference>
<dbReference type="GO" id="GO:0005549">
    <property type="term" value="F:odorant binding"/>
    <property type="evidence" value="ECO:0007669"/>
    <property type="project" value="InterPro"/>
</dbReference>
<dbReference type="Gene3D" id="1.10.238.20">
    <property type="entry name" value="Pheromone/general odorant binding protein domain"/>
    <property type="match status" value="1"/>
</dbReference>
<evidence type="ECO:0000256" key="3">
    <source>
        <dbReference type="ARBA" id="ARBA00022525"/>
    </source>
</evidence>